<keyword evidence="2" id="KW-0378">Hydrolase</keyword>
<dbReference type="GO" id="GO:0008908">
    <property type="term" value="F:isochorismatase activity"/>
    <property type="evidence" value="ECO:0007669"/>
    <property type="project" value="UniProtKB-EC"/>
</dbReference>
<dbReference type="PANTHER" id="PTHR14119">
    <property type="entry name" value="HYDROLASE"/>
    <property type="match status" value="1"/>
</dbReference>
<evidence type="ECO:0000313" key="3">
    <source>
        <dbReference type="Proteomes" id="UP001497493"/>
    </source>
</evidence>
<gene>
    <name evidence="2" type="ORF">MECH1_V1_3062</name>
</gene>
<dbReference type="EMBL" id="OZ026884">
    <property type="protein sequence ID" value="CAL1241838.1"/>
    <property type="molecule type" value="Genomic_DNA"/>
</dbReference>
<dbReference type="Pfam" id="PF00857">
    <property type="entry name" value="Isochorismatase"/>
    <property type="match status" value="1"/>
</dbReference>
<accession>A0ABP1CC74</accession>
<organism evidence="2 3">
    <name type="scientific">Candidatus Methylocalor cossyra</name>
    <dbReference type="NCBI Taxonomy" id="3108543"/>
    <lineage>
        <taxon>Bacteria</taxon>
        <taxon>Pseudomonadati</taxon>
        <taxon>Pseudomonadota</taxon>
        <taxon>Gammaproteobacteria</taxon>
        <taxon>Methylococcales</taxon>
        <taxon>Methylococcaceae</taxon>
        <taxon>Candidatus Methylocalor</taxon>
    </lineage>
</organism>
<protein>
    <submittedName>
        <fullName evidence="2">Isochorismatase</fullName>
        <ecNumber evidence="2">3.3.2.1</ecNumber>
    </submittedName>
</protein>
<proteinExistence type="predicted"/>
<evidence type="ECO:0000313" key="2">
    <source>
        <dbReference type="EMBL" id="CAL1241838.1"/>
    </source>
</evidence>
<name>A0ABP1CC74_9GAMM</name>
<reference evidence="2 3" key="1">
    <citation type="submission" date="2024-04" db="EMBL/GenBank/DDBJ databases">
        <authorList>
            <person name="Cremers G."/>
        </authorList>
    </citation>
    <scope>NUCLEOTIDE SEQUENCE [LARGE SCALE GENOMIC DNA]</scope>
    <source>
        <strain evidence="2">MeCH1-AG</strain>
    </source>
</reference>
<dbReference type="Proteomes" id="UP001497493">
    <property type="component" value="Chromosome"/>
</dbReference>
<dbReference type="RefSeq" id="WP_348758318.1">
    <property type="nucleotide sequence ID" value="NZ_OZ026884.1"/>
</dbReference>
<feature type="domain" description="Isochorismatase-like" evidence="1">
    <location>
        <begin position="15"/>
        <end position="161"/>
    </location>
</feature>
<dbReference type="EC" id="3.3.2.1" evidence="2"/>
<dbReference type="PANTHER" id="PTHR14119:SF3">
    <property type="entry name" value="ISOCHORISMATASE DOMAIN-CONTAINING PROTEIN 2"/>
    <property type="match status" value="1"/>
</dbReference>
<dbReference type="InterPro" id="IPR000868">
    <property type="entry name" value="Isochorismatase-like_dom"/>
</dbReference>
<dbReference type="SUPFAM" id="SSF52499">
    <property type="entry name" value="Isochorismatase-like hydrolases"/>
    <property type="match status" value="1"/>
</dbReference>
<evidence type="ECO:0000259" key="1">
    <source>
        <dbReference type="Pfam" id="PF00857"/>
    </source>
</evidence>
<dbReference type="InterPro" id="IPR036380">
    <property type="entry name" value="Isochorismatase-like_sf"/>
</dbReference>
<sequence>MSTDLLDAGHSLVALIDLQERLLAAMPESDRSRVVEASAILLAAAGTLDIPVVYSEQYPKGLGATVPAVRERLPSGSVGVEKTAFSCYAVEDFRKALGDRSQLVLLGQEAHVCVLQTALEANAAGRRVFVVEEAVCSRFPAHKQNALARLRAAGVVVTNVESVLFEWLRDAAHPAFKAVSALIPRARP</sequence>
<keyword evidence="3" id="KW-1185">Reference proteome</keyword>
<dbReference type="Gene3D" id="3.40.50.850">
    <property type="entry name" value="Isochorismatase-like"/>
    <property type="match status" value="1"/>
</dbReference>
<dbReference type="InterPro" id="IPR050993">
    <property type="entry name" value="Isochorismatase_domain"/>
</dbReference>